<dbReference type="InterPro" id="IPR012657">
    <property type="entry name" value="23S_rRNA-intervening_sequence"/>
</dbReference>
<evidence type="ECO:0000313" key="2">
    <source>
        <dbReference type="Proteomes" id="UP001379533"/>
    </source>
</evidence>
<dbReference type="RefSeq" id="WP_394847065.1">
    <property type="nucleotide sequence ID" value="NZ_CP089982.1"/>
</dbReference>
<keyword evidence="2" id="KW-1185">Reference proteome</keyword>
<dbReference type="EMBL" id="CP089982">
    <property type="protein sequence ID" value="WXA96449.1"/>
    <property type="molecule type" value="Genomic_DNA"/>
</dbReference>
<dbReference type="NCBIfam" id="TIGR02436">
    <property type="entry name" value="four helix bundle protein"/>
    <property type="match status" value="1"/>
</dbReference>
<sequence length="205" mass="21621">MALAEADAMALAEADAMALAEADAMALAEADAMALAEAASESATRIEFRCGGMFLLACPGAKEARQRPSCGGIRAHGRCHASFAGRGMQARTPHRPSKFHVLELAIQAIGHLRPTVAHIRRCDRDLGEQLRRALSSVALNIAEGNRSQGGHRIARFSTAAGSNSESRAALRVAVAWGYVHAHEIEAGERLLDEVAAILHRLGAAG</sequence>
<name>A0ABZ2KCX2_9BACT</name>
<gene>
    <name evidence="1" type="ORF">LZC95_06300</name>
</gene>
<protein>
    <submittedName>
        <fullName evidence="1">Four helix bundle protein</fullName>
    </submittedName>
</protein>
<organism evidence="1 2">
    <name type="scientific">Pendulispora brunnea</name>
    <dbReference type="NCBI Taxonomy" id="2905690"/>
    <lineage>
        <taxon>Bacteria</taxon>
        <taxon>Pseudomonadati</taxon>
        <taxon>Myxococcota</taxon>
        <taxon>Myxococcia</taxon>
        <taxon>Myxococcales</taxon>
        <taxon>Sorangiineae</taxon>
        <taxon>Pendulisporaceae</taxon>
        <taxon>Pendulispora</taxon>
    </lineage>
</organism>
<accession>A0ABZ2KCX2</accession>
<dbReference type="InterPro" id="IPR036583">
    <property type="entry name" value="23S_rRNA_IVS_sf"/>
</dbReference>
<dbReference type="Pfam" id="PF05635">
    <property type="entry name" value="23S_rRNA_IVP"/>
    <property type="match status" value="1"/>
</dbReference>
<dbReference type="Proteomes" id="UP001379533">
    <property type="component" value="Chromosome"/>
</dbReference>
<dbReference type="SUPFAM" id="SSF158446">
    <property type="entry name" value="IVS-encoded protein-like"/>
    <property type="match status" value="1"/>
</dbReference>
<reference evidence="1 2" key="1">
    <citation type="submission" date="2021-12" db="EMBL/GenBank/DDBJ databases">
        <title>Discovery of the Pendulisporaceae a myxobacterial family with distinct sporulation behavior and unique specialized metabolism.</title>
        <authorList>
            <person name="Garcia R."/>
            <person name="Popoff A."/>
            <person name="Bader C.D."/>
            <person name="Loehr J."/>
            <person name="Walesch S."/>
            <person name="Walt C."/>
            <person name="Boldt J."/>
            <person name="Bunk B."/>
            <person name="Haeckl F.J.F.P.J."/>
            <person name="Gunesch A.P."/>
            <person name="Birkelbach J."/>
            <person name="Nuebel U."/>
            <person name="Pietschmann T."/>
            <person name="Bach T."/>
            <person name="Mueller R."/>
        </authorList>
    </citation>
    <scope>NUCLEOTIDE SEQUENCE [LARGE SCALE GENOMIC DNA]</scope>
    <source>
        <strain evidence="1 2">MSr12523</strain>
    </source>
</reference>
<dbReference type="Gene3D" id="1.20.1440.60">
    <property type="entry name" value="23S rRNA-intervening sequence"/>
    <property type="match status" value="1"/>
</dbReference>
<evidence type="ECO:0000313" key="1">
    <source>
        <dbReference type="EMBL" id="WXA96449.1"/>
    </source>
</evidence>
<proteinExistence type="predicted"/>